<dbReference type="Gene3D" id="3.30.530.20">
    <property type="match status" value="1"/>
</dbReference>
<evidence type="ECO:0000256" key="1">
    <source>
        <dbReference type="ARBA" id="ARBA00008918"/>
    </source>
</evidence>
<dbReference type="RefSeq" id="WP_180282352.1">
    <property type="nucleotide sequence ID" value="NZ_JABFDB010000008.1"/>
</dbReference>
<accession>A0ABX2TCY8</accession>
<keyword evidence="5" id="KW-1185">Reference proteome</keyword>
<dbReference type="Pfam" id="PF03364">
    <property type="entry name" value="Polyketide_cyc"/>
    <property type="match status" value="1"/>
</dbReference>
<dbReference type="InterPro" id="IPR005031">
    <property type="entry name" value="COQ10_START"/>
</dbReference>
<dbReference type="SUPFAM" id="SSF55961">
    <property type="entry name" value="Bet v1-like"/>
    <property type="match status" value="1"/>
</dbReference>
<dbReference type="PANTHER" id="PTHR33824">
    <property type="entry name" value="POLYKETIDE CYCLASE/DEHYDRASE AND LIPID TRANSPORT SUPERFAMILY PROTEIN"/>
    <property type="match status" value="1"/>
</dbReference>
<reference evidence="4 5" key="1">
    <citation type="submission" date="2020-05" db="EMBL/GenBank/DDBJ databases">
        <title>Azospirillum oleiclasticum sp. nov, a nitrogen-fixing and heavy crude oil-emulsifying bacterium isolated from the crude oil of Yumen Oilfield.</title>
        <authorList>
            <person name="Wu D."/>
            <person name="Cai M."/>
            <person name="Zhang X."/>
        </authorList>
    </citation>
    <scope>NUCLEOTIDE SEQUENCE [LARGE SCALE GENOMIC DNA]</scope>
    <source>
        <strain evidence="4 5">ROY-1-1-2</strain>
    </source>
</reference>
<organism evidence="4 5">
    <name type="scientific">Azospirillum oleiclasticum</name>
    <dbReference type="NCBI Taxonomy" id="2735135"/>
    <lineage>
        <taxon>Bacteria</taxon>
        <taxon>Pseudomonadati</taxon>
        <taxon>Pseudomonadota</taxon>
        <taxon>Alphaproteobacteria</taxon>
        <taxon>Rhodospirillales</taxon>
        <taxon>Azospirillaceae</taxon>
        <taxon>Azospirillum</taxon>
    </lineage>
</organism>
<proteinExistence type="inferred from homology"/>
<dbReference type="InterPro" id="IPR047137">
    <property type="entry name" value="ORF3"/>
</dbReference>
<feature type="region of interest" description="Disordered" evidence="2">
    <location>
        <begin position="222"/>
        <end position="244"/>
    </location>
</feature>
<evidence type="ECO:0000313" key="4">
    <source>
        <dbReference type="EMBL" id="NYZ20585.1"/>
    </source>
</evidence>
<comment type="caution">
    <text evidence="4">The sequence shown here is derived from an EMBL/GenBank/DDBJ whole genome shotgun (WGS) entry which is preliminary data.</text>
</comment>
<evidence type="ECO:0000256" key="2">
    <source>
        <dbReference type="SAM" id="MobiDB-lite"/>
    </source>
</evidence>
<dbReference type="PANTHER" id="PTHR33824:SF7">
    <property type="entry name" value="POLYKETIDE CYCLASE_DEHYDRASE AND LIPID TRANSPORT SUPERFAMILY PROTEIN"/>
    <property type="match status" value="1"/>
</dbReference>
<name>A0ABX2TCY8_9PROT</name>
<dbReference type="CDD" id="cd07817">
    <property type="entry name" value="SRPBCC_8"/>
    <property type="match status" value="1"/>
</dbReference>
<sequence>MSARAGAGPAERYATILTGAALAFAGLRRGDPVGALVATAGGGLFLAGAAGVSLLERTGAGALAANLGQDAVGLLPVADEPVKVQANVTILAPAQTLFRFWRNFANHPKLFPHLERVEIEDARHSTWIARGPGGAEIRWRSEVDGEHEDALLSWHTLEGAELPHRGSVLFLPAPGERGTQVRLTLIYHPPGGAGGRAVARLFGASPERQAGEALRRLKRLTETGSLPTIEGQPHGSRGLRELVG</sequence>
<gene>
    <name evidence="4" type="ORF">HND93_12760</name>
</gene>
<evidence type="ECO:0000313" key="5">
    <source>
        <dbReference type="Proteomes" id="UP000584642"/>
    </source>
</evidence>
<dbReference type="Proteomes" id="UP000584642">
    <property type="component" value="Unassembled WGS sequence"/>
</dbReference>
<feature type="domain" description="Coenzyme Q-binding protein COQ10 START" evidence="3">
    <location>
        <begin position="92"/>
        <end position="215"/>
    </location>
</feature>
<dbReference type="EMBL" id="JABFDB010000008">
    <property type="protein sequence ID" value="NYZ20585.1"/>
    <property type="molecule type" value="Genomic_DNA"/>
</dbReference>
<dbReference type="InterPro" id="IPR023393">
    <property type="entry name" value="START-like_dom_sf"/>
</dbReference>
<protein>
    <submittedName>
        <fullName evidence="4">Cyclase</fullName>
    </submittedName>
</protein>
<comment type="similarity">
    <text evidence="1">Belongs to the ribosome association toxin RatA family.</text>
</comment>
<evidence type="ECO:0000259" key="3">
    <source>
        <dbReference type="Pfam" id="PF03364"/>
    </source>
</evidence>